<proteinExistence type="predicted"/>
<dbReference type="STRING" id="1631249.BQ8794_50575"/>
<dbReference type="AlphaFoldDB" id="A0A1R3VGT0"/>
<protein>
    <submittedName>
        <fullName evidence="1">Uncharacterized protein</fullName>
    </submittedName>
</protein>
<organism evidence="1 2">
    <name type="scientific">Mesorhizobium prunaredense</name>
    <dbReference type="NCBI Taxonomy" id="1631249"/>
    <lineage>
        <taxon>Bacteria</taxon>
        <taxon>Pseudomonadati</taxon>
        <taxon>Pseudomonadota</taxon>
        <taxon>Alphaproteobacteria</taxon>
        <taxon>Hyphomicrobiales</taxon>
        <taxon>Phyllobacteriaceae</taxon>
        <taxon>Mesorhizobium</taxon>
    </lineage>
</organism>
<dbReference type="EMBL" id="FTPD01000045">
    <property type="protein sequence ID" value="SIT58473.1"/>
    <property type="molecule type" value="Genomic_DNA"/>
</dbReference>
<gene>
    <name evidence="1" type="ORF">BQ8794_50575</name>
</gene>
<accession>A0A1R3VGT0</accession>
<reference evidence="2" key="1">
    <citation type="submission" date="2017-01" db="EMBL/GenBank/DDBJ databases">
        <authorList>
            <person name="Brunel B."/>
        </authorList>
    </citation>
    <scope>NUCLEOTIDE SEQUENCE [LARGE SCALE GENOMIC DNA]</scope>
</reference>
<dbReference type="Proteomes" id="UP000188388">
    <property type="component" value="Unassembled WGS sequence"/>
</dbReference>
<keyword evidence="2" id="KW-1185">Reference proteome</keyword>
<evidence type="ECO:0000313" key="2">
    <source>
        <dbReference type="Proteomes" id="UP000188388"/>
    </source>
</evidence>
<name>A0A1R3VGT0_9HYPH</name>
<evidence type="ECO:0000313" key="1">
    <source>
        <dbReference type="EMBL" id="SIT58473.1"/>
    </source>
</evidence>
<sequence>MILLCPCIRLIRKRGPPPFGGQSIFSKTAFGVGQLSYALSEREQALAAMQLVRLERAVQPLPFRSTGMAFQTGTALHDGAPAGLFCPLMVI</sequence>